<comment type="similarity">
    <text evidence="2">In the N-terminal section; belongs to the PMEI family.</text>
</comment>
<dbReference type="GO" id="GO:0042545">
    <property type="term" value="P:cell wall modification"/>
    <property type="evidence" value="ECO:0007669"/>
    <property type="project" value="UniProtKB-UniRule"/>
</dbReference>
<comment type="similarity">
    <text evidence="3">In the C-terminal section; belongs to the pectinesterase family.</text>
</comment>
<keyword evidence="6" id="KW-0964">Secreted</keyword>
<keyword evidence="4 6" id="KW-0378">Hydrolase</keyword>
<dbReference type="EC" id="3.1.1.11" evidence="6"/>
<comment type="catalytic activity">
    <reaction evidence="6">
        <text>[(1-&gt;4)-alpha-D-galacturonosyl methyl ester](n) + n H2O = [(1-&gt;4)-alpha-D-galacturonosyl](n) + n methanol + n H(+)</text>
        <dbReference type="Rhea" id="RHEA:22380"/>
        <dbReference type="Rhea" id="RHEA-COMP:14570"/>
        <dbReference type="Rhea" id="RHEA-COMP:14573"/>
        <dbReference type="ChEBI" id="CHEBI:15377"/>
        <dbReference type="ChEBI" id="CHEBI:15378"/>
        <dbReference type="ChEBI" id="CHEBI:17790"/>
        <dbReference type="ChEBI" id="CHEBI:140522"/>
        <dbReference type="ChEBI" id="CHEBI:140523"/>
        <dbReference type="EC" id="3.1.1.11"/>
    </reaction>
</comment>
<dbReference type="SMART" id="SM00856">
    <property type="entry name" value="PMEI"/>
    <property type="match status" value="1"/>
</dbReference>
<sequence length="322" mass="35814">MALTNFFLIFCLLPSLEALVYGGNSVEEHNTIQSMIFGACTNIEDQPSCLSNLDAELGKMASRDHNSVLSAAIQATLDKAREAIDMMTKFNTYSTSFREQIAIEDCKELLDFSVSELAWSLGEMKKIRAGDNNIHYGGNLKAWLSAALSNQDTCLEGFEGTDRRMEGFIRGSLTQVTQLIANVLSMYSELHSLPFKPSRNNTKTIGNSDFPKWITDGDKETLHAHRKGLHVDAVVALDGSGHHRSIAEAVYAAPSYSNRRYIIYIKKGIYKENIDLKKKKTNIMFIGDGIGATIVTGNRNRMQGWTTFRTPTVVGLKFLLEP</sequence>
<feature type="domain" description="Pectinesterase inhibitor" evidence="7">
    <location>
        <begin position="31"/>
        <end position="186"/>
    </location>
</feature>
<dbReference type="GO" id="GO:0004857">
    <property type="term" value="F:enzyme inhibitor activity"/>
    <property type="evidence" value="ECO:0007669"/>
    <property type="project" value="InterPro"/>
</dbReference>
<dbReference type="Gene3D" id="2.160.20.10">
    <property type="entry name" value="Single-stranded right-handed beta-helix, Pectin lyase-like"/>
    <property type="match status" value="1"/>
</dbReference>
<evidence type="ECO:0000313" key="8">
    <source>
        <dbReference type="EMBL" id="KAK6915628.1"/>
    </source>
</evidence>
<protein>
    <recommendedName>
        <fullName evidence="6">Pectinesterase</fullName>
        <ecNumber evidence="6">3.1.1.11</ecNumber>
    </recommendedName>
</protein>
<evidence type="ECO:0000313" key="9">
    <source>
        <dbReference type="Proteomes" id="UP001370490"/>
    </source>
</evidence>
<dbReference type="PANTHER" id="PTHR31707">
    <property type="entry name" value="PECTINESTERASE"/>
    <property type="match status" value="1"/>
</dbReference>
<evidence type="ECO:0000256" key="1">
    <source>
        <dbReference type="ARBA" id="ARBA00005184"/>
    </source>
</evidence>
<comment type="subcellular location">
    <subcellularLocation>
        <location evidence="6">Secreted</location>
        <location evidence="6">Cell wall</location>
    </subcellularLocation>
</comment>
<dbReference type="EMBL" id="JBAMMX010000025">
    <property type="protein sequence ID" value="KAK6915628.1"/>
    <property type="molecule type" value="Genomic_DNA"/>
</dbReference>
<dbReference type="InterPro" id="IPR018040">
    <property type="entry name" value="Pectinesterase_Tyr_AS"/>
</dbReference>
<gene>
    <name evidence="8" type="ORF">RJ641_020745</name>
</gene>
<dbReference type="PROSITE" id="PS00800">
    <property type="entry name" value="PECTINESTERASE_1"/>
    <property type="match status" value="1"/>
</dbReference>
<dbReference type="Gene3D" id="1.20.140.40">
    <property type="entry name" value="Invertase/pectin methylesterase inhibitor family protein"/>
    <property type="match status" value="1"/>
</dbReference>
<organism evidence="8 9">
    <name type="scientific">Dillenia turbinata</name>
    <dbReference type="NCBI Taxonomy" id="194707"/>
    <lineage>
        <taxon>Eukaryota</taxon>
        <taxon>Viridiplantae</taxon>
        <taxon>Streptophyta</taxon>
        <taxon>Embryophyta</taxon>
        <taxon>Tracheophyta</taxon>
        <taxon>Spermatophyta</taxon>
        <taxon>Magnoliopsida</taxon>
        <taxon>eudicotyledons</taxon>
        <taxon>Gunneridae</taxon>
        <taxon>Pentapetalae</taxon>
        <taxon>Dilleniales</taxon>
        <taxon>Dilleniaceae</taxon>
        <taxon>Dillenia</taxon>
    </lineage>
</organism>
<dbReference type="GO" id="GO:0030599">
    <property type="term" value="F:pectinesterase activity"/>
    <property type="evidence" value="ECO:0007669"/>
    <property type="project" value="UniProtKB-UniRule"/>
</dbReference>
<dbReference type="GO" id="GO:0045490">
    <property type="term" value="P:pectin catabolic process"/>
    <property type="evidence" value="ECO:0007669"/>
    <property type="project" value="UniProtKB-UniRule"/>
</dbReference>
<dbReference type="SUPFAM" id="SSF101148">
    <property type="entry name" value="Plant invertase/pectin methylesterase inhibitor"/>
    <property type="match status" value="1"/>
</dbReference>
<dbReference type="Pfam" id="PF04043">
    <property type="entry name" value="PMEI"/>
    <property type="match status" value="1"/>
</dbReference>
<comment type="pathway">
    <text evidence="1 6">Glycan metabolism; pectin degradation; 2-dehydro-3-deoxy-D-gluconate from pectin: step 1/5.</text>
</comment>
<dbReference type="InterPro" id="IPR006501">
    <property type="entry name" value="Pectinesterase_inhib_dom"/>
</dbReference>
<evidence type="ECO:0000259" key="7">
    <source>
        <dbReference type="SMART" id="SM00856"/>
    </source>
</evidence>
<dbReference type="Proteomes" id="UP001370490">
    <property type="component" value="Unassembled WGS sequence"/>
</dbReference>
<comment type="function">
    <text evidence="6">Acts in the modification of cell walls via demethylesterification of cell wall pectin.</text>
</comment>
<evidence type="ECO:0000256" key="6">
    <source>
        <dbReference type="RuleBase" id="RU000589"/>
    </source>
</evidence>
<dbReference type="InterPro" id="IPR035513">
    <property type="entry name" value="Invertase/methylesterase_inhib"/>
</dbReference>
<evidence type="ECO:0000256" key="2">
    <source>
        <dbReference type="ARBA" id="ARBA00006027"/>
    </source>
</evidence>
<dbReference type="InterPro" id="IPR000070">
    <property type="entry name" value="Pectinesterase_cat"/>
</dbReference>
<feature type="signal peptide" evidence="6">
    <location>
        <begin position="1"/>
        <end position="18"/>
    </location>
</feature>
<evidence type="ECO:0000256" key="3">
    <source>
        <dbReference type="ARBA" id="ARBA00007786"/>
    </source>
</evidence>
<keyword evidence="6" id="KW-0134">Cell wall</keyword>
<dbReference type="Pfam" id="PF01095">
    <property type="entry name" value="Pectinesterase"/>
    <property type="match status" value="1"/>
</dbReference>
<accession>A0AAN8UTE1</accession>
<keyword evidence="5 6" id="KW-0063">Aspartyl esterase</keyword>
<feature type="chain" id="PRO_5042666497" description="Pectinesterase" evidence="6">
    <location>
        <begin position="19"/>
        <end position="322"/>
    </location>
</feature>
<proteinExistence type="inferred from homology"/>
<dbReference type="SUPFAM" id="SSF51126">
    <property type="entry name" value="Pectin lyase-like"/>
    <property type="match status" value="1"/>
</dbReference>
<dbReference type="CDD" id="cd15799">
    <property type="entry name" value="PMEI-like_4"/>
    <property type="match status" value="1"/>
</dbReference>
<keyword evidence="6" id="KW-0961">Cell wall biogenesis/degradation</keyword>
<dbReference type="InterPro" id="IPR012334">
    <property type="entry name" value="Pectin_lyas_fold"/>
</dbReference>
<reference evidence="8 9" key="1">
    <citation type="submission" date="2023-12" db="EMBL/GenBank/DDBJ databases">
        <title>A high-quality genome assembly for Dillenia turbinata (Dilleniales).</title>
        <authorList>
            <person name="Chanderbali A."/>
        </authorList>
    </citation>
    <scope>NUCLEOTIDE SEQUENCE [LARGE SCALE GENOMIC DNA]</scope>
    <source>
        <strain evidence="8">LSX21</strain>
        <tissue evidence="8">Leaf</tissue>
    </source>
</reference>
<keyword evidence="6" id="KW-0732">Signal</keyword>
<evidence type="ECO:0000256" key="4">
    <source>
        <dbReference type="ARBA" id="ARBA00022801"/>
    </source>
</evidence>
<dbReference type="NCBIfam" id="TIGR01614">
    <property type="entry name" value="PME_inhib"/>
    <property type="match status" value="1"/>
</dbReference>
<dbReference type="InterPro" id="IPR011050">
    <property type="entry name" value="Pectin_lyase_fold/virulence"/>
</dbReference>
<name>A0AAN8UTE1_9MAGN</name>
<keyword evidence="9" id="KW-1185">Reference proteome</keyword>
<evidence type="ECO:0000256" key="5">
    <source>
        <dbReference type="ARBA" id="ARBA00023085"/>
    </source>
</evidence>
<dbReference type="AlphaFoldDB" id="A0AAN8UTE1"/>
<comment type="caution">
    <text evidence="8">The sequence shown here is derived from an EMBL/GenBank/DDBJ whole genome shotgun (WGS) entry which is preliminary data.</text>
</comment>